<evidence type="ECO:0000256" key="2">
    <source>
        <dbReference type="ARBA" id="ARBA00023315"/>
    </source>
</evidence>
<evidence type="ECO:0000259" key="3">
    <source>
        <dbReference type="Pfam" id="PF08541"/>
    </source>
</evidence>
<proteinExistence type="predicted"/>
<keyword evidence="6" id="KW-1185">Reference proteome</keyword>
<dbReference type="SUPFAM" id="SSF53901">
    <property type="entry name" value="Thiolase-like"/>
    <property type="match status" value="1"/>
</dbReference>
<keyword evidence="1" id="KW-0808">Transferase</keyword>
<feature type="domain" description="Beta-ketoacyl-[acyl-carrier-protein] synthase III N-terminal" evidence="4">
    <location>
        <begin position="153"/>
        <end position="220"/>
    </location>
</feature>
<reference evidence="5" key="1">
    <citation type="submission" date="2023-01" db="EMBL/GenBank/DDBJ databases">
        <title>The genome sequence of Kordiimonadaceae bacterium 6D33.</title>
        <authorList>
            <person name="Liu Y."/>
        </authorList>
    </citation>
    <scope>NUCLEOTIDE SEQUENCE</scope>
    <source>
        <strain evidence="5">6D33</strain>
    </source>
</reference>
<dbReference type="Gene3D" id="3.40.47.10">
    <property type="match status" value="2"/>
</dbReference>
<dbReference type="CDD" id="cd00830">
    <property type="entry name" value="KAS_III"/>
    <property type="match status" value="1"/>
</dbReference>
<dbReference type="Proteomes" id="UP001217500">
    <property type="component" value="Chromosome"/>
</dbReference>
<dbReference type="PANTHER" id="PTHR34069:SF2">
    <property type="entry name" value="BETA-KETOACYL-[ACYL-CARRIER-PROTEIN] SYNTHASE III"/>
    <property type="match status" value="1"/>
</dbReference>
<protein>
    <submittedName>
        <fullName evidence="5">Beta-ketoacyl-ACP synthase III</fullName>
    </submittedName>
</protein>
<dbReference type="NCBIfam" id="NF005703">
    <property type="entry name" value="PRK07515.1"/>
    <property type="match status" value="1"/>
</dbReference>
<gene>
    <name evidence="5" type="ORF">PH603_06625</name>
</gene>
<evidence type="ECO:0000259" key="4">
    <source>
        <dbReference type="Pfam" id="PF08545"/>
    </source>
</evidence>
<dbReference type="RefSeq" id="WP_289505242.1">
    <property type="nucleotide sequence ID" value="NZ_CP116805.1"/>
</dbReference>
<dbReference type="EMBL" id="CP116805">
    <property type="protein sequence ID" value="WCL55432.1"/>
    <property type="molecule type" value="Genomic_DNA"/>
</dbReference>
<evidence type="ECO:0000313" key="6">
    <source>
        <dbReference type="Proteomes" id="UP001217500"/>
    </source>
</evidence>
<dbReference type="AlphaFoldDB" id="A0AAE9XSA2"/>
<dbReference type="Pfam" id="PF08541">
    <property type="entry name" value="ACP_syn_III_C"/>
    <property type="match status" value="1"/>
</dbReference>
<name>A0AAE9XSA2_9PROT</name>
<dbReference type="GO" id="GO:0004315">
    <property type="term" value="F:3-oxoacyl-[acyl-carrier-protein] synthase activity"/>
    <property type="evidence" value="ECO:0007669"/>
    <property type="project" value="InterPro"/>
</dbReference>
<dbReference type="Pfam" id="PF08545">
    <property type="entry name" value="ACP_syn_III"/>
    <property type="match status" value="1"/>
</dbReference>
<dbReference type="GO" id="GO:0044550">
    <property type="term" value="P:secondary metabolite biosynthetic process"/>
    <property type="evidence" value="ECO:0007669"/>
    <property type="project" value="TreeGrafter"/>
</dbReference>
<feature type="domain" description="Beta-ketoacyl-[acyl-carrier-protein] synthase III C-terminal" evidence="3">
    <location>
        <begin position="285"/>
        <end position="374"/>
    </location>
</feature>
<dbReference type="InterPro" id="IPR013747">
    <property type="entry name" value="ACP_syn_III_C"/>
</dbReference>
<dbReference type="GO" id="GO:0006633">
    <property type="term" value="P:fatty acid biosynthetic process"/>
    <property type="evidence" value="ECO:0007669"/>
    <property type="project" value="InterPro"/>
</dbReference>
<dbReference type="InterPro" id="IPR016039">
    <property type="entry name" value="Thiolase-like"/>
</dbReference>
<dbReference type="InterPro" id="IPR013751">
    <property type="entry name" value="ACP_syn_III_N"/>
</dbReference>
<keyword evidence="2" id="KW-0012">Acyltransferase</keyword>
<dbReference type="PANTHER" id="PTHR34069">
    <property type="entry name" value="3-OXOACYL-[ACYL-CARRIER-PROTEIN] SYNTHASE 3"/>
    <property type="match status" value="1"/>
</dbReference>
<accession>A0AAE9XSA2</accession>
<dbReference type="KEGG" id="gso:PH603_06625"/>
<evidence type="ECO:0000313" key="5">
    <source>
        <dbReference type="EMBL" id="WCL55432.1"/>
    </source>
</evidence>
<organism evidence="5 6">
    <name type="scientific">Gimibacter soli</name>
    <dbReference type="NCBI Taxonomy" id="3024400"/>
    <lineage>
        <taxon>Bacteria</taxon>
        <taxon>Pseudomonadati</taxon>
        <taxon>Pseudomonadota</taxon>
        <taxon>Alphaproteobacteria</taxon>
        <taxon>Kordiimonadales</taxon>
        <taxon>Temperatibacteraceae</taxon>
        <taxon>Gimibacter</taxon>
    </lineage>
</organism>
<evidence type="ECO:0000256" key="1">
    <source>
        <dbReference type="ARBA" id="ARBA00022679"/>
    </source>
</evidence>
<sequence>MTGIVISGTGVYTPPHSISNETLVESYNAWATAWNDDHKAEIEAGTIDAMQMSSVEFIEKASGIKNRFMMDGKGPTDPTRMYPNLSELAPEGPMGTPVQVQMALAAAEKALAEANLKGEDIDLVILSSSIWERFVPSMATELQKILGAKGFAFDMAMACSSATFGMSTAVDAVQSGMANKALVVTAEYITPAMNYTDRDSHFIFGDAAVAIVIEREAETKSTSAFRIHDRKLFTEYSTNIAAGFGTRTLIERDKISHPDQRFIQQGRVVFKELLPKVIDHVNAQLAAKGYKVEDFKRFWLHQANINMNMFATRKLLGEDPTQDKAPIVLDEYANTAGAGCIIAFDKYKDDFKPGEFGLLCSFGASYSIGSFILERI</sequence>